<dbReference type="EMBL" id="JAMXFF010000004">
    <property type="protein sequence ID" value="MCT7965591.1"/>
    <property type="molecule type" value="Genomic_DNA"/>
</dbReference>
<dbReference type="Pfam" id="PF12697">
    <property type="entry name" value="Abhydrolase_6"/>
    <property type="match status" value="1"/>
</dbReference>
<keyword evidence="3" id="KW-0378">Hydrolase</keyword>
<dbReference type="PANTHER" id="PTHR46438">
    <property type="entry name" value="ALPHA/BETA-HYDROLASES SUPERFAMILY PROTEIN"/>
    <property type="match status" value="1"/>
</dbReference>
<name>A0ABT2MLG7_9CYAN</name>
<keyword evidence="4" id="KW-1185">Reference proteome</keyword>
<protein>
    <submittedName>
        <fullName evidence="3">Alpha/beta fold hydrolase</fullName>
    </submittedName>
</protein>
<dbReference type="GO" id="GO:0016787">
    <property type="term" value="F:hydrolase activity"/>
    <property type="evidence" value="ECO:0007669"/>
    <property type="project" value="UniProtKB-KW"/>
</dbReference>
<gene>
    <name evidence="3" type="ORF">NG799_04490</name>
</gene>
<evidence type="ECO:0000256" key="1">
    <source>
        <dbReference type="SAM" id="MobiDB-lite"/>
    </source>
</evidence>
<sequence length="329" mass="37179">MAVPQFSMAVPQFSPIPPTQTLTMRSQPNSPPNSPPLGAQRDWIWRGYQIRYTYIRSPQAKGNAIPLIFLHGFGSSLGQWRFNLRPISEYHTIYALDFLGFGASEKASANYRVSLWAELVYDFWRSFIAKPAVVIGHSLGALIALNTVATYPQMAQGLVMLTLPDPQPRQPPAWARAIEQFFSSPLLLWPLFKIVRQPGLLRVVLRKIYQNPDLVDDELVELFAKPARDQRALQVFYRLSLTRSDPEYSPILKDLLPGLTLPILLLWGEADRIVPFRSARQLANLNSHIQLVTIPDAGHVVYDESPEFVNQAIVDWVERVIESGGLPLN</sequence>
<dbReference type="InterPro" id="IPR000073">
    <property type="entry name" value="AB_hydrolase_1"/>
</dbReference>
<dbReference type="PRINTS" id="PR00412">
    <property type="entry name" value="EPOXHYDRLASE"/>
</dbReference>
<dbReference type="InterPro" id="IPR000639">
    <property type="entry name" value="Epox_hydrolase-like"/>
</dbReference>
<evidence type="ECO:0000313" key="3">
    <source>
        <dbReference type="EMBL" id="MCT7965591.1"/>
    </source>
</evidence>
<dbReference type="PANTHER" id="PTHR46438:SF2">
    <property type="entry name" value="ALPHA_BETA-HYDROLASES SUPERFAMILY PROTEIN"/>
    <property type="match status" value="1"/>
</dbReference>
<feature type="region of interest" description="Disordered" evidence="1">
    <location>
        <begin position="1"/>
        <end position="38"/>
    </location>
</feature>
<evidence type="ECO:0000313" key="4">
    <source>
        <dbReference type="Proteomes" id="UP001525890"/>
    </source>
</evidence>
<feature type="domain" description="AB hydrolase-1" evidence="2">
    <location>
        <begin position="67"/>
        <end position="312"/>
    </location>
</feature>
<accession>A0ABT2MLG7</accession>
<dbReference type="Gene3D" id="3.40.50.1820">
    <property type="entry name" value="alpha/beta hydrolase"/>
    <property type="match status" value="1"/>
</dbReference>
<comment type="caution">
    <text evidence="3">The sequence shown here is derived from an EMBL/GenBank/DDBJ whole genome shotgun (WGS) entry which is preliminary data.</text>
</comment>
<dbReference type="InterPro" id="IPR029058">
    <property type="entry name" value="AB_hydrolase_fold"/>
</dbReference>
<evidence type="ECO:0000259" key="2">
    <source>
        <dbReference type="Pfam" id="PF12697"/>
    </source>
</evidence>
<dbReference type="PRINTS" id="PR00111">
    <property type="entry name" value="ABHYDROLASE"/>
</dbReference>
<proteinExistence type="predicted"/>
<dbReference type="RefSeq" id="WP_368005282.1">
    <property type="nucleotide sequence ID" value="NZ_JAMXFF010000004.1"/>
</dbReference>
<reference evidence="3 4" key="1">
    <citation type="journal article" date="2022" name="Front. Microbiol.">
        <title>High genomic differentiation and limited gene flow indicate recent cryptic speciation within the genus Laspinema (cyanobacteria).</title>
        <authorList>
            <person name="Stanojkovic A."/>
            <person name="Skoupy S."/>
            <person name="Skaloud P."/>
            <person name="Dvorak P."/>
        </authorList>
    </citation>
    <scope>NUCLEOTIDE SEQUENCE [LARGE SCALE GENOMIC DNA]</scope>
    <source>
        <strain evidence="3 4">D2a</strain>
    </source>
</reference>
<dbReference type="SUPFAM" id="SSF53474">
    <property type="entry name" value="alpha/beta-Hydrolases"/>
    <property type="match status" value="1"/>
</dbReference>
<dbReference type="Proteomes" id="UP001525890">
    <property type="component" value="Unassembled WGS sequence"/>
</dbReference>
<organism evidence="3 4">
    <name type="scientific">Laspinema palackyanum D2a</name>
    <dbReference type="NCBI Taxonomy" id="2953684"/>
    <lineage>
        <taxon>Bacteria</taxon>
        <taxon>Bacillati</taxon>
        <taxon>Cyanobacteriota</taxon>
        <taxon>Cyanophyceae</taxon>
        <taxon>Oscillatoriophycideae</taxon>
        <taxon>Oscillatoriales</taxon>
        <taxon>Laspinemataceae</taxon>
        <taxon>Laspinema</taxon>
        <taxon>Laspinema palackyanum</taxon>
    </lineage>
</organism>